<evidence type="ECO:0000256" key="2">
    <source>
        <dbReference type="ARBA" id="ARBA00022475"/>
    </source>
</evidence>
<dbReference type="PANTHER" id="PTHR35457">
    <property type="entry name" value="HEME A SYNTHASE"/>
    <property type="match status" value="1"/>
</dbReference>
<evidence type="ECO:0000256" key="5">
    <source>
        <dbReference type="ARBA" id="ARBA00022989"/>
    </source>
</evidence>
<comment type="caution">
    <text evidence="13">The sequence shown here is derived from an EMBL/GenBank/DDBJ whole genome shotgun (WGS) entry which is preliminary data.</text>
</comment>
<feature type="transmembrane region" description="Helical" evidence="12">
    <location>
        <begin position="131"/>
        <end position="150"/>
    </location>
</feature>
<keyword evidence="3 12" id="KW-0812">Transmembrane</keyword>
<dbReference type="AlphaFoldDB" id="A0A917FMB0"/>
<dbReference type="Proteomes" id="UP000605253">
    <property type="component" value="Unassembled WGS sequence"/>
</dbReference>
<comment type="pathway">
    <text evidence="11">Porphyrin-containing compound metabolism.</text>
</comment>
<keyword evidence="2" id="KW-1003">Cell membrane</keyword>
<dbReference type="EMBL" id="BMEO01000004">
    <property type="protein sequence ID" value="GGF93479.1"/>
    <property type="molecule type" value="Genomic_DNA"/>
</dbReference>
<reference evidence="13" key="2">
    <citation type="submission" date="2020-09" db="EMBL/GenBank/DDBJ databases">
        <authorList>
            <person name="Sun Q."/>
            <person name="Zhou Y."/>
        </authorList>
    </citation>
    <scope>NUCLEOTIDE SEQUENCE</scope>
    <source>
        <strain evidence="13">CGMCC 1.12181</strain>
    </source>
</reference>
<evidence type="ECO:0000256" key="8">
    <source>
        <dbReference type="ARBA" id="ARBA00023133"/>
    </source>
</evidence>
<gene>
    <name evidence="13" type="ORF">GCM10011365_13460</name>
</gene>
<evidence type="ECO:0000256" key="4">
    <source>
        <dbReference type="ARBA" id="ARBA00022723"/>
    </source>
</evidence>
<feature type="transmembrane region" description="Helical" evidence="12">
    <location>
        <begin position="73"/>
        <end position="94"/>
    </location>
</feature>
<reference evidence="13" key="1">
    <citation type="journal article" date="2014" name="Int. J. Syst. Evol. Microbiol.">
        <title>Complete genome sequence of Corynebacterium casei LMG S-19264T (=DSM 44701T), isolated from a smear-ripened cheese.</title>
        <authorList>
            <consortium name="US DOE Joint Genome Institute (JGI-PGF)"/>
            <person name="Walter F."/>
            <person name="Albersmeier A."/>
            <person name="Kalinowski J."/>
            <person name="Ruckert C."/>
        </authorList>
    </citation>
    <scope>NUCLEOTIDE SEQUENCE</scope>
    <source>
        <strain evidence="13">CGMCC 1.12181</strain>
    </source>
</reference>
<keyword evidence="7" id="KW-0408">Iron</keyword>
<dbReference type="Pfam" id="PF02628">
    <property type="entry name" value="COX15-CtaA"/>
    <property type="match status" value="1"/>
</dbReference>
<dbReference type="RefSeq" id="WP_188364934.1">
    <property type="nucleotide sequence ID" value="NZ_BAABJF010000015.1"/>
</dbReference>
<dbReference type="InterPro" id="IPR003780">
    <property type="entry name" value="COX15/CtaA_fam"/>
</dbReference>
<evidence type="ECO:0000256" key="1">
    <source>
        <dbReference type="ARBA" id="ARBA00004141"/>
    </source>
</evidence>
<keyword evidence="8" id="KW-0350">Heme biosynthesis</keyword>
<keyword evidence="4" id="KW-0479">Metal-binding</keyword>
<accession>A0A917FMB0</accession>
<keyword evidence="9 12" id="KW-0472">Membrane</keyword>
<dbReference type="GO" id="GO:0046872">
    <property type="term" value="F:metal ion binding"/>
    <property type="evidence" value="ECO:0007669"/>
    <property type="project" value="UniProtKB-KW"/>
</dbReference>
<keyword evidence="10" id="KW-1015">Disulfide bond</keyword>
<dbReference type="PANTHER" id="PTHR35457:SF1">
    <property type="entry name" value="HEME A SYNTHASE"/>
    <property type="match status" value="1"/>
</dbReference>
<dbReference type="InterPro" id="IPR050450">
    <property type="entry name" value="COX15/CtaA_HemeA_synthase"/>
</dbReference>
<feature type="transmembrane region" description="Helical" evidence="12">
    <location>
        <begin position="106"/>
        <end position="125"/>
    </location>
</feature>
<feature type="transmembrane region" description="Helical" evidence="12">
    <location>
        <begin position="162"/>
        <end position="184"/>
    </location>
</feature>
<evidence type="ECO:0000256" key="10">
    <source>
        <dbReference type="ARBA" id="ARBA00023157"/>
    </source>
</evidence>
<keyword evidence="14" id="KW-1185">Reference proteome</keyword>
<keyword evidence="6" id="KW-0560">Oxidoreductase</keyword>
<dbReference type="GO" id="GO:0016491">
    <property type="term" value="F:oxidoreductase activity"/>
    <property type="evidence" value="ECO:0007669"/>
    <property type="project" value="UniProtKB-KW"/>
</dbReference>
<feature type="transmembrane region" description="Helical" evidence="12">
    <location>
        <begin position="242"/>
        <end position="260"/>
    </location>
</feature>
<evidence type="ECO:0000256" key="6">
    <source>
        <dbReference type="ARBA" id="ARBA00023002"/>
    </source>
</evidence>
<evidence type="ECO:0000256" key="11">
    <source>
        <dbReference type="ARBA" id="ARBA00023444"/>
    </source>
</evidence>
<evidence type="ECO:0000256" key="3">
    <source>
        <dbReference type="ARBA" id="ARBA00022692"/>
    </source>
</evidence>
<protein>
    <submittedName>
        <fullName evidence="13">Heme A synthase</fullName>
    </submittedName>
</protein>
<dbReference type="GO" id="GO:0016020">
    <property type="term" value="C:membrane"/>
    <property type="evidence" value="ECO:0007669"/>
    <property type="project" value="UniProtKB-SubCell"/>
</dbReference>
<evidence type="ECO:0000313" key="14">
    <source>
        <dbReference type="Proteomes" id="UP000605253"/>
    </source>
</evidence>
<proteinExistence type="predicted"/>
<dbReference type="GO" id="GO:0006784">
    <property type="term" value="P:heme A biosynthetic process"/>
    <property type="evidence" value="ECO:0007669"/>
    <property type="project" value="InterPro"/>
</dbReference>
<evidence type="ECO:0000256" key="12">
    <source>
        <dbReference type="SAM" id="Phobius"/>
    </source>
</evidence>
<evidence type="ECO:0000256" key="9">
    <source>
        <dbReference type="ARBA" id="ARBA00023136"/>
    </source>
</evidence>
<feature type="transmembrane region" description="Helical" evidence="12">
    <location>
        <begin position="272"/>
        <end position="292"/>
    </location>
</feature>
<evidence type="ECO:0000313" key="13">
    <source>
        <dbReference type="EMBL" id="GGF93479.1"/>
    </source>
</evidence>
<feature type="transmembrane region" description="Helical" evidence="12">
    <location>
        <begin position="298"/>
        <end position="318"/>
    </location>
</feature>
<keyword evidence="5 12" id="KW-1133">Transmembrane helix</keyword>
<comment type="subcellular location">
    <subcellularLocation>
        <location evidence="1">Membrane</location>
        <topology evidence="1">Multi-pass membrane protein</topology>
    </subcellularLocation>
</comment>
<sequence>MKYKHVAWLAVGLGLCVVVLGAFVRLSDAGLGCPDWPGCYGHLTWPTQADEIAVANQNFPERAVEVHKAWKEVIHRILAGTLGLLVLALFIWAFRQRHIMSAKLPFIIGLVITFQAALGMWTVTLKLHPSIVMSHLLGGLLTLSLLVWLACRETPQIKGYRYAGHVSTQMVVLALLLVALQIALGGWTSANYAALACTGFPQCNGQWWPNMDFVQGFNLLREFGPNYEFGVKDGPARVAIQMTHRMGFVVVAAYLSWLIYRLCKNRELLPMAVVIGGLLGLQIALGIINVTMNLPLTVAVMHNGVAALLLIALVYLLYKTRQASYN</sequence>
<organism evidence="13 14">
    <name type="scientific">Marinicella pacifica</name>
    <dbReference type="NCBI Taxonomy" id="1171543"/>
    <lineage>
        <taxon>Bacteria</taxon>
        <taxon>Pseudomonadati</taxon>
        <taxon>Pseudomonadota</taxon>
        <taxon>Gammaproteobacteria</taxon>
        <taxon>Lysobacterales</taxon>
        <taxon>Marinicellaceae</taxon>
        <taxon>Marinicella</taxon>
    </lineage>
</organism>
<evidence type="ECO:0000256" key="7">
    <source>
        <dbReference type="ARBA" id="ARBA00023004"/>
    </source>
</evidence>
<name>A0A917FMB0_9GAMM</name>